<protein>
    <submittedName>
        <fullName evidence="1">Uncharacterized protein</fullName>
    </submittedName>
</protein>
<accession>A0A2P2NDV0</accession>
<dbReference type="EMBL" id="GGEC01060170">
    <property type="protein sequence ID" value="MBX40654.1"/>
    <property type="molecule type" value="Transcribed_RNA"/>
</dbReference>
<dbReference type="AlphaFoldDB" id="A0A2P2NDV0"/>
<reference evidence="1" key="1">
    <citation type="submission" date="2018-02" db="EMBL/GenBank/DDBJ databases">
        <title>Rhizophora mucronata_Transcriptome.</title>
        <authorList>
            <person name="Meera S.P."/>
            <person name="Sreeshan A."/>
            <person name="Augustine A."/>
        </authorList>
    </citation>
    <scope>NUCLEOTIDE SEQUENCE</scope>
    <source>
        <tissue evidence="1">Leaf</tissue>
    </source>
</reference>
<name>A0A2P2NDV0_RHIMU</name>
<organism evidence="1">
    <name type="scientific">Rhizophora mucronata</name>
    <name type="common">Asiatic mangrove</name>
    <dbReference type="NCBI Taxonomy" id="61149"/>
    <lineage>
        <taxon>Eukaryota</taxon>
        <taxon>Viridiplantae</taxon>
        <taxon>Streptophyta</taxon>
        <taxon>Embryophyta</taxon>
        <taxon>Tracheophyta</taxon>
        <taxon>Spermatophyta</taxon>
        <taxon>Magnoliopsida</taxon>
        <taxon>eudicotyledons</taxon>
        <taxon>Gunneridae</taxon>
        <taxon>Pentapetalae</taxon>
        <taxon>rosids</taxon>
        <taxon>fabids</taxon>
        <taxon>Malpighiales</taxon>
        <taxon>Rhizophoraceae</taxon>
        <taxon>Rhizophora</taxon>
    </lineage>
</organism>
<evidence type="ECO:0000313" key="1">
    <source>
        <dbReference type="EMBL" id="MBX40654.1"/>
    </source>
</evidence>
<sequence length="19" mass="2301">MSLFSNFLGNKWCFQLCDF</sequence>
<proteinExistence type="predicted"/>